<name>A0A3P7LRG9_STRVU</name>
<protein>
    <submittedName>
        <fullName evidence="2">Uncharacterized protein</fullName>
    </submittedName>
</protein>
<evidence type="ECO:0000313" key="2">
    <source>
        <dbReference type="EMBL" id="VDM84965.1"/>
    </source>
</evidence>
<organism evidence="2 3">
    <name type="scientific">Strongylus vulgaris</name>
    <name type="common">Blood worm</name>
    <dbReference type="NCBI Taxonomy" id="40348"/>
    <lineage>
        <taxon>Eukaryota</taxon>
        <taxon>Metazoa</taxon>
        <taxon>Ecdysozoa</taxon>
        <taxon>Nematoda</taxon>
        <taxon>Chromadorea</taxon>
        <taxon>Rhabditida</taxon>
        <taxon>Rhabditina</taxon>
        <taxon>Rhabditomorpha</taxon>
        <taxon>Strongyloidea</taxon>
        <taxon>Strongylidae</taxon>
        <taxon>Strongylus</taxon>
    </lineage>
</organism>
<evidence type="ECO:0000256" key="1">
    <source>
        <dbReference type="SAM" id="MobiDB-lite"/>
    </source>
</evidence>
<reference evidence="2 3" key="1">
    <citation type="submission" date="2018-11" db="EMBL/GenBank/DDBJ databases">
        <authorList>
            <consortium name="Pathogen Informatics"/>
        </authorList>
    </citation>
    <scope>NUCLEOTIDE SEQUENCE [LARGE SCALE GENOMIC DNA]</scope>
</reference>
<dbReference type="EMBL" id="UYYB01134869">
    <property type="protein sequence ID" value="VDM84965.1"/>
    <property type="molecule type" value="Genomic_DNA"/>
</dbReference>
<evidence type="ECO:0000313" key="3">
    <source>
        <dbReference type="Proteomes" id="UP000270094"/>
    </source>
</evidence>
<feature type="compositionally biased region" description="Polar residues" evidence="1">
    <location>
        <begin position="1"/>
        <end position="44"/>
    </location>
</feature>
<proteinExistence type="predicted"/>
<gene>
    <name evidence="2" type="ORF">SVUK_LOCUS19963</name>
</gene>
<keyword evidence="3" id="KW-1185">Reference proteome</keyword>
<dbReference type="AlphaFoldDB" id="A0A3P7LRG9"/>
<dbReference type="Proteomes" id="UP000270094">
    <property type="component" value="Unassembled WGS sequence"/>
</dbReference>
<sequence>MRLKSTGSTSGFERLASPTSRQAVSSKSSRTNGYTPNTHPVQESTELRGHDNPAMDYGSTEMVTFGLTNDRQPAYVTRIAVQPDEI</sequence>
<feature type="region of interest" description="Disordered" evidence="1">
    <location>
        <begin position="1"/>
        <end position="57"/>
    </location>
</feature>
<dbReference type="OrthoDB" id="377733at2759"/>
<accession>A0A3P7LRG9</accession>